<evidence type="ECO:0008006" key="3">
    <source>
        <dbReference type="Google" id="ProtNLM"/>
    </source>
</evidence>
<evidence type="ECO:0000313" key="2">
    <source>
        <dbReference type="Proteomes" id="UP001391051"/>
    </source>
</evidence>
<protein>
    <recommendedName>
        <fullName evidence="3">Saposin B-type domain-containing protein</fullName>
    </recommendedName>
</protein>
<dbReference type="GeneID" id="92079985"/>
<dbReference type="RefSeq" id="XP_066696414.1">
    <property type="nucleotide sequence ID" value="XM_066846923.1"/>
</dbReference>
<proteinExistence type="predicted"/>
<organism evidence="1 2">
    <name type="scientific">Apiospora aurea</name>
    <dbReference type="NCBI Taxonomy" id="335848"/>
    <lineage>
        <taxon>Eukaryota</taxon>
        <taxon>Fungi</taxon>
        <taxon>Dikarya</taxon>
        <taxon>Ascomycota</taxon>
        <taxon>Pezizomycotina</taxon>
        <taxon>Sordariomycetes</taxon>
        <taxon>Xylariomycetidae</taxon>
        <taxon>Amphisphaeriales</taxon>
        <taxon>Apiosporaceae</taxon>
        <taxon>Apiospora</taxon>
    </lineage>
</organism>
<dbReference type="EMBL" id="JAQQWE010000007">
    <property type="protein sequence ID" value="KAK7946380.1"/>
    <property type="molecule type" value="Genomic_DNA"/>
</dbReference>
<dbReference type="Proteomes" id="UP001391051">
    <property type="component" value="Unassembled WGS sequence"/>
</dbReference>
<comment type="caution">
    <text evidence="1">The sequence shown here is derived from an EMBL/GenBank/DDBJ whole genome shotgun (WGS) entry which is preliminary data.</text>
</comment>
<sequence length="88" mass="9632">MSSANQSITAADADDATTDISASSITACDICLKILQIFRTSFDEKCAIELGKAGDILARECGHADWIRDIQYLYSTGPRYESRSLTLH</sequence>
<keyword evidence="2" id="KW-1185">Reference proteome</keyword>
<evidence type="ECO:0000313" key="1">
    <source>
        <dbReference type="EMBL" id="KAK7946380.1"/>
    </source>
</evidence>
<name>A0ABR1Q303_9PEZI</name>
<reference evidence="1 2" key="1">
    <citation type="submission" date="2023-01" db="EMBL/GenBank/DDBJ databases">
        <title>Analysis of 21 Apiospora genomes using comparative genomics revels a genus with tremendous synthesis potential of carbohydrate active enzymes and secondary metabolites.</title>
        <authorList>
            <person name="Sorensen T."/>
        </authorList>
    </citation>
    <scope>NUCLEOTIDE SEQUENCE [LARGE SCALE GENOMIC DNA]</scope>
    <source>
        <strain evidence="1 2">CBS 24483</strain>
    </source>
</reference>
<gene>
    <name evidence="1" type="ORF">PG986_010701</name>
</gene>
<accession>A0ABR1Q303</accession>